<comment type="cofactor">
    <cofactor evidence="1">
        <name>Mg(2+)</name>
        <dbReference type="ChEBI" id="CHEBI:18420"/>
    </cofactor>
</comment>
<evidence type="ECO:0000256" key="5">
    <source>
        <dbReference type="ARBA" id="ARBA00022777"/>
    </source>
</evidence>
<dbReference type="GO" id="GO:0006002">
    <property type="term" value="P:fructose 6-phosphate metabolic process"/>
    <property type="evidence" value="ECO:0007669"/>
    <property type="project" value="InterPro"/>
</dbReference>
<dbReference type="InterPro" id="IPR000023">
    <property type="entry name" value="Phosphofructokinase_dom"/>
</dbReference>
<reference evidence="8 9" key="1">
    <citation type="submission" date="2023-12" db="EMBL/GenBank/DDBJ databases">
        <title>A high-quality genome assembly for Dillenia turbinata (Dilleniales).</title>
        <authorList>
            <person name="Chanderbali A."/>
        </authorList>
    </citation>
    <scope>NUCLEOTIDE SEQUENCE [LARGE SCALE GENOMIC DNA]</scope>
    <source>
        <strain evidence="8">LSX21</strain>
        <tissue evidence="8">Leaf</tissue>
    </source>
</reference>
<dbReference type="InterPro" id="IPR035966">
    <property type="entry name" value="PKF_sf"/>
</dbReference>
<evidence type="ECO:0000256" key="2">
    <source>
        <dbReference type="ARBA" id="ARBA00022533"/>
    </source>
</evidence>
<evidence type="ECO:0000313" key="9">
    <source>
        <dbReference type="Proteomes" id="UP001370490"/>
    </source>
</evidence>
<dbReference type="SUPFAM" id="SSF53784">
    <property type="entry name" value="Phosphofructokinase"/>
    <property type="match status" value="1"/>
</dbReference>
<dbReference type="PRINTS" id="PR00476">
    <property type="entry name" value="PHFRCTKINASE"/>
</dbReference>
<evidence type="ECO:0000256" key="4">
    <source>
        <dbReference type="ARBA" id="ARBA00022723"/>
    </source>
</evidence>
<comment type="caution">
    <text evidence="8">The sequence shown here is derived from an EMBL/GenBank/DDBJ whole genome shotgun (WGS) entry which is preliminary data.</text>
</comment>
<dbReference type="Pfam" id="PF00365">
    <property type="entry name" value="PFK"/>
    <property type="match status" value="1"/>
</dbReference>
<dbReference type="GO" id="GO:0046872">
    <property type="term" value="F:metal ion binding"/>
    <property type="evidence" value="ECO:0007669"/>
    <property type="project" value="UniProtKB-KW"/>
</dbReference>
<evidence type="ECO:0000256" key="3">
    <source>
        <dbReference type="ARBA" id="ARBA00022679"/>
    </source>
</evidence>
<gene>
    <name evidence="8" type="ORF">RJ641_005181</name>
</gene>
<accession>A0AAN8VFL2</accession>
<evidence type="ECO:0000313" key="8">
    <source>
        <dbReference type="EMBL" id="KAK6928976.1"/>
    </source>
</evidence>
<keyword evidence="3" id="KW-0808">Transferase</keyword>
<dbReference type="GO" id="GO:0003872">
    <property type="term" value="F:6-phosphofructokinase activity"/>
    <property type="evidence" value="ECO:0007669"/>
    <property type="project" value="InterPro"/>
</dbReference>
<evidence type="ECO:0000259" key="7">
    <source>
        <dbReference type="Pfam" id="PF00365"/>
    </source>
</evidence>
<keyword evidence="2" id="KW-0021">Allosteric enzyme</keyword>
<sequence length="219" mass="24272">MVVWSFQLRILIVYFYGYQCRKRKLGVAIVGVPKTIDNDIMLMDKTFRFDPTVKEAQRAINSAYIEAHSAYHGIGVVKLMGGSTGFIAMHASLASGQIDICLIPEVPFQLHGPHGVLKHKHNYCVSLKLNDVDHALQSVDDASVRMNMLHQDMEDEDNLLVEIMDDFDLRGLPSQLEELEECDLFGGRGGMALENDLQESLNLGMSKVSIADGAGNSMS</sequence>
<dbReference type="AlphaFoldDB" id="A0AAN8VFL2"/>
<dbReference type="EMBL" id="JBAMMX010000013">
    <property type="protein sequence ID" value="KAK6928976.1"/>
    <property type="molecule type" value="Genomic_DNA"/>
</dbReference>
<organism evidence="8 9">
    <name type="scientific">Dillenia turbinata</name>
    <dbReference type="NCBI Taxonomy" id="194707"/>
    <lineage>
        <taxon>Eukaryota</taxon>
        <taxon>Viridiplantae</taxon>
        <taxon>Streptophyta</taxon>
        <taxon>Embryophyta</taxon>
        <taxon>Tracheophyta</taxon>
        <taxon>Spermatophyta</taxon>
        <taxon>Magnoliopsida</taxon>
        <taxon>eudicotyledons</taxon>
        <taxon>Gunneridae</taxon>
        <taxon>Pentapetalae</taxon>
        <taxon>Dilleniales</taxon>
        <taxon>Dilleniaceae</taxon>
        <taxon>Dillenia</taxon>
    </lineage>
</organism>
<keyword evidence="5" id="KW-0418">Kinase</keyword>
<name>A0AAN8VFL2_9MAGN</name>
<dbReference type="Proteomes" id="UP001370490">
    <property type="component" value="Unassembled WGS sequence"/>
</dbReference>
<protein>
    <submittedName>
        <fullName evidence="8">Phosphofructokinase domain</fullName>
    </submittedName>
</protein>
<proteinExistence type="predicted"/>
<keyword evidence="6" id="KW-0460">Magnesium</keyword>
<dbReference type="InterPro" id="IPR050929">
    <property type="entry name" value="PFKA"/>
</dbReference>
<keyword evidence="4" id="KW-0479">Metal-binding</keyword>
<evidence type="ECO:0000256" key="6">
    <source>
        <dbReference type="ARBA" id="ARBA00022842"/>
    </source>
</evidence>
<feature type="domain" description="Phosphofructokinase" evidence="7">
    <location>
        <begin position="21"/>
        <end position="112"/>
    </location>
</feature>
<dbReference type="InterPro" id="IPR022953">
    <property type="entry name" value="ATP_PFK"/>
</dbReference>
<evidence type="ECO:0000256" key="1">
    <source>
        <dbReference type="ARBA" id="ARBA00001946"/>
    </source>
</evidence>
<dbReference type="PANTHER" id="PTHR45770">
    <property type="entry name" value="ATP-DEPENDENT 6-PHOSPHOFRUCTOKINASE 1"/>
    <property type="match status" value="1"/>
</dbReference>
<keyword evidence="9" id="KW-1185">Reference proteome</keyword>
<dbReference type="Gene3D" id="3.40.50.460">
    <property type="entry name" value="Phosphofructokinase domain"/>
    <property type="match status" value="1"/>
</dbReference>